<organism evidence="2 3">
    <name type="scientific">Candidatus Buchananbacteria bacterium RIFCSPHIGHO2_02_FULL_38_8</name>
    <dbReference type="NCBI Taxonomy" id="1797538"/>
    <lineage>
        <taxon>Bacteria</taxon>
        <taxon>Candidatus Buchananiibacteriota</taxon>
    </lineage>
</organism>
<evidence type="ECO:0000313" key="3">
    <source>
        <dbReference type="Proteomes" id="UP000178747"/>
    </source>
</evidence>
<evidence type="ECO:0008006" key="4">
    <source>
        <dbReference type="Google" id="ProtNLM"/>
    </source>
</evidence>
<evidence type="ECO:0000256" key="1">
    <source>
        <dbReference type="SAM" id="Phobius"/>
    </source>
</evidence>
<dbReference type="EMBL" id="MHIH01000053">
    <property type="protein sequence ID" value="OGY47155.1"/>
    <property type="molecule type" value="Genomic_DNA"/>
</dbReference>
<comment type="caution">
    <text evidence="2">The sequence shown here is derived from an EMBL/GenBank/DDBJ whole genome shotgun (WGS) entry which is preliminary data.</text>
</comment>
<keyword evidence="1" id="KW-0812">Transmembrane</keyword>
<gene>
    <name evidence="2" type="ORF">A3J62_01890</name>
</gene>
<proteinExistence type="predicted"/>
<feature type="transmembrane region" description="Helical" evidence="1">
    <location>
        <begin position="15"/>
        <end position="34"/>
    </location>
</feature>
<dbReference type="AlphaFoldDB" id="A0A1G1Y4A0"/>
<keyword evidence="1" id="KW-1133">Transmembrane helix</keyword>
<dbReference type="Proteomes" id="UP000178747">
    <property type="component" value="Unassembled WGS sequence"/>
</dbReference>
<accession>A0A1G1Y4A0</accession>
<reference evidence="2 3" key="1">
    <citation type="journal article" date="2016" name="Nat. Commun.">
        <title>Thousands of microbial genomes shed light on interconnected biogeochemical processes in an aquifer system.</title>
        <authorList>
            <person name="Anantharaman K."/>
            <person name="Brown C.T."/>
            <person name="Hug L.A."/>
            <person name="Sharon I."/>
            <person name="Castelle C.J."/>
            <person name="Probst A.J."/>
            <person name="Thomas B.C."/>
            <person name="Singh A."/>
            <person name="Wilkins M.J."/>
            <person name="Karaoz U."/>
            <person name="Brodie E.L."/>
            <person name="Williams K.H."/>
            <person name="Hubbard S.S."/>
            <person name="Banfield J.F."/>
        </authorList>
    </citation>
    <scope>NUCLEOTIDE SEQUENCE [LARGE SCALE GENOMIC DNA]</scope>
</reference>
<name>A0A1G1Y4A0_9BACT</name>
<evidence type="ECO:0000313" key="2">
    <source>
        <dbReference type="EMBL" id="OGY47155.1"/>
    </source>
</evidence>
<protein>
    <recommendedName>
        <fullName evidence="4">Baseplate protein J-like domain-containing protein</fullName>
    </recommendedName>
</protein>
<keyword evidence="1" id="KW-0472">Membrane</keyword>
<sequence length="383" mass="43294">MDSNYILPRFYRRFAWLYFFLAVILLFFIFYLIWANVTIIITPAQGKVSHEFVVDVKESSSITALKPDDFVNGKIRQFEVEGTQIFPATGSKAMTSDVVGEVTIINNYSKEQTLVATTRLAALEKPDTVLVRLKKTVVVPAGGQIKVQVYPEKVDEFTTLPPMRFIIPGLWGPLQDKIYAENENALGEGNQTISFVTAKDLEQAQKSLKEKLFQQAISEFNQQLQPPETLWPKLVSADISEINFDVQEGEEVAEFSATMKLKAVVVVFDESQVFSLAREKIKNSLTSDQQLVNLNPKSLSYLVDHYDLDNKVANVKVYVEGSSVLGESSKLLDKSNLLGKTVDEIKSYFSQYPEVQSVEVIFSPPWLQKMPRIKDKITIEIKK</sequence>